<reference evidence="1" key="1">
    <citation type="submission" date="2021-12" db="EMBL/GenBank/DDBJ databases">
        <title>Discovery of the Pendulisporaceae a myxobacterial family with distinct sporulation behavior and unique specialized metabolism.</title>
        <authorList>
            <person name="Garcia R."/>
            <person name="Popoff A."/>
            <person name="Bader C.D."/>
            <person name="Loehr J."/>
            <person name="Walesch S."/>
            <person name="Walt C."/>
            <person name="Boldt J."/>
            <person name="Bunk B."/>
            <person name="Haeckl F.J.F.P.J."/>
            <person name="Gunesch A.P."/>
            <person name="Birkelbach J."/>
            <person name="Nuebel U."/>
            <person name="Pietschmann T."/>
            <person name="Bach T."/>
            <person name="Mueller R."/>
        </authorList>
    </citation>
    <scope>NUCLEOTIDE SEQUENCE</scope>
    <source>
        <strain evidence="1">MSr11367</strain>
    </source>
</reference>
<organism evidence="1 2">
    <name type="scientific">Pendulispora rubella</name>
    <dbReference type="NCBI Taxonomy" id="2741070"/>
    <lineage>
        <taxon>Bacteria</taxon>
        <taxon>Pseudomonadati</taxon>
        <taxon>Myxococcota</taxon>
        <taxon>Myxococcia</taxon>
        <taxon>Myxococcales</taxon>
        <taxon>Sorangiineae</taxon>
        <taxon>Pendulisporaceae</taxon>
        <taxon>Pendulispora</taxon>
    </lineage>
</organism>
<dbReference type="InterPro" id="IPR008551">
    <property type="entry name" value="TANGO2"/>
</dbReference>
<dbReference type="RefSeq" id="WP_394840179.1">
    <property type="nucleotide sequence ID" value="NZ_CP089929.1"/>
</dbReference>
<dbReference type="PANTHER" id="PTHR17985:SF8">
    <property type="entry name" value="TRANSPORT AND GOLGI ORGANIZATION PROTEIN 2 HOMOLOG"/>
    <property type="match status" value="1"/>
</dbReference>
<proteinExistence type="predicted"/>
<dbReference type="EMBL" id="CP089983">
    <property type="protein sequence ID" value="WXB10505.1"/>
    <property type="molecule type" value="Genomic_DNA"/>
</dbReference>
<dbReference type="PANTHER" id="PTHR17985">
    <property type="entry name" value="SER/THR-RICH PROTEIN T10 IN DGCR REGION"/>
    <property type="match status" value="1"/>
</dbReference>
<evidence type="ECO:0000313" key="2">
    <source>
        <dbReference type="Proteomes" id="UP001374803"/>
    </source>
</evidence>
<sequence>MNSCPCVVVIDVPYTWSMCLIAIAWQTHPDFPLVVAANRDEWRARPTEPLGWWHDVPGLLAGRDVKAGGTWMGVTHEGRFAAVTNFRDPSDARDNALSRGKLVTDFLRDTDPPEAFFARLAGRASQYNGFNLIGGDRTSLFYLGSREARVRAIAPGVHGLSNHTLDEPWPKVRRARVAMESALRDPDPTVHLFAMLADTAIAPDDELPDTGVGLEWERRLSPPLITGEAYGSRTSSVLTVARDGAIFFEERTLDADGKVTTSNVVRFEVAPP</sequence>
<dbReference type="Pfam" id="PF05742">
    <property type="entry name" value="TANGO2"/>
    <property type="match status" value="1"/>
</dbReference>
<evidence type="ECO:0000313" key="1">
    <source>
        <dbReference type="EMBL" id="WXB10505.1"/>
    </source>
</evidence>
<keyword evidence="2" id="KW-1185">Reference proteome</keyword>
<name>A0ABZ2LID2_9BACT</name>
<accession>A0ABZ2LID2</accession>
<dbReference type="Proteomes" id="UP001374803">
    <property type="component" value="Chromosome"/>
</dbReference>
<gene>
    <name evidence="1" type="ORF">LVJ94_25165</name>
</gene>
<protein>
    <submittedName>
        <fullName evidence="1">NRDE family protein</fullName>
    </submittedName>
</protein>